<dbReference type="Pfam" id="PF25758">
    <property type="entry name" value="TPR_IPO11"/>
    <property type="match status" value="1"/>
</dbReference>
<feature type="region of interest" description="Disordered" evidence="1">
    <location>
        <begin position="25"/>
        <end position="51"/>
    </location>
</feature>
<feature type="domain" description="Importin-7/11-like TPR repeats" evidence="2">
    <location>
        <begin position="2"/>
        <end position="100"/>
    </location>
</feature>
<dbReference type="EMBL" id="RQTK01000094">
    <property type="protein sequence ID" value="RUS88062.1"/>
    <property type="molecule type" value="Genomic_DNA"/>
</dbReference>
<name>A0A3S1AC51_ELYCH</name>
<keyword evidence="4" id="KW-1185">Reference proteome</keyword>
<dbReference type="InterPro" id="IPR058669">
    <property type="entry name" value="TPR_IPO7/11-like"/>
</dbReference>
<reference evidence="3 4" key="1">
    <citation type="submission" date="2019-01" db="EMBL/GenBank/DDBJ databases">
        <title>A draft genome assembly of the solar-powered sea slug Elysia chlorotica.</title>
        <authorList>
            <person name="Cai H."/>
            <person name="Li Q."/>
            <person name="Fang X."/>
            <person name="Li J."/>
            <person name="Curtis N.E."/>
            <person name="Altenburger A."/>
            <person name="Shibata T."/>
            <person name="Feng M."/>
            <person name="Maeda T."/>
            <person name="Schwartz J.A."/>
            <person name="Shigenobu S."/>
            <person name="Lundholm N."/>
            <person name="Nishiyama T."/>
            <person name="Yang H."/>
            <person name="Hasebe M."/>
            <person name="Li S."/>
            <person name="Pierce S.K."/>
            <person name="Wang J."/>
        </authorList>
    </citation>
    <scope>NUCLEOTIDE SEQUENCE [LARGE SCALE GENOMIC DNA]</scope>
    <source>
        <strain evidence="3">EC2010</strain>
        <tissue evidence="3">Whole organism of an adult</tissue>
    </source>
</reference>
<dbReference type="STRING" id="188477.A0A3S1AC51"/>
<evidence type="ECO:0000259" key="2">
    <source>
        <dbReference type="Pfam" id="PF25758"/>
    </source>
</evidence>
<comment type="caution">
    <text evidence="3">The sequence shown here is derived from an EMBL/GenBank/DDBJ whole genome shotgun (WGS) entry which is preliminary data.</text>
</comment>
<proteinExistence type="predicted"/>
<dbReference type="Proteomes" id="UP000271974">
    <property type="component" value="Unassembled WGS sequence"/>
</dbReference>
<gene>
    <name evidence="3" type="ORF">EGW08_004228</name>
</gene>
<organism evidence="3 4">
    <name type="scientific">Elysia chlorotica</name>
    <name type="common">Eastern emerald elysia</name>
    <name type="synonym">Sea slug</name>
    <dbReference type="NCBI Taxonomy" id="188477"/>
    <lineage>
        <taxon>Eukaryota</taxon>
        <taxon>Metazoa</taxon>
        <taxon>Spiralia</taxon>
        <taxon>Lophotrochozoa</taxon>
        <taxon>Mollusca</taxon>
        <taxon>Gastropoda</taxon>
        <taxon>Heterobranchia</taxon>
        <taxon>Euthyneura</taxon>
        <taxon>Panpulmonata</taxon>
        <taxon>Sacoglossa</taxon>
        <taxon>Placobranchoidea</taxon>
        <taxon>Plakobranchidae</taxon>
        <taxon>Elysia</taxon>
    </lineage>
</organism>
<evidence type="ECO:0000313" key="4">
    <source>
        <dbReference type="Proteomes" id="UP000271974"/>
    </source>
</evidence>
<evidence type="ECO:0000313" key="3">
    <source>
        <dbReference type="EMBL" id="RUS88062.1"/>
    </source>
</evidence>
<accession>A0A3S1AC51</accession>
<dbReference type="OrthoDB" id="361693at2759"/>
<protein>
    <recommendedName>
        <fullName evidence="2">Importin-7/11-like TPR repeats domain-containing protein</fullName>
    </recommendedName>
</protein>
<sequence>MIINCLVEVLHDVCKVDEDGTMADGLVVDGTEPPADDDEHSRQHDKRKFQLSRQDPVHSVCLKAYLVSQLSLCRQAHGQLGFERLMGKVDPDVAVQLQPFCQ</sequence>
<dbReference type="AlphaFoldDB" id="A0A3S1AC51"/>
<evidence type="ECO:0000256" key="1">
    <source>
        <dbReference type="SAM" id="MobiDB-lite"/>
    </source>
</evidence>